<proteinExistence type="predicted"/>
<dbReference type="InterPro" id="IPR004182">
    <property type="entry name" value="GRAM"/>
</dbReference>
<dbReference type="EMBL" id="CAJPIN010010975">
    <property type="protein sequence ID" value="CAG2059939.1"/>
    <property type="molecule type" value="Genomic_DNA"/>
</dbReference>
<dbReference type="InterPro" id="IPR044852">
    <property type="entry name" value="WBP2-like"/>
</dbReference>
<dbReference type="Proteomes" id="UP001153148">
    <property type="component" value="Unassembled WGS sequence"/>
</dbReference>
<feature type="non-terminal residue" evidence="2">
    <location>
        <position position="83"/>
    </location>
</feature>
<protein>
    <recommendedName>
        <fullName evidence="1">GRAM domain-containing protein</fullName>
    </recommendedName>
</protein>
<accession>A0ABN7P3B1</accession>
<dbReference type="Pfam" id="PF02893">
    <property type="entry name" value="GRAM"/>
    <property type="match status" value="1"/>
</dbReference>
<evidence type="ECO:0000259" key="1">
    <source>
        <dbReference type="Pfam" id="PF02893"/>
    </source>
</evidence>
<gene>
    <name evidence="2" type="ORF">TPAB3V08_LOCUS6897</name>
</gene>
<reference evidence="2" key="1">
    <citation type="submission" date="2021-03" db="EMBL/GenBank/DDBJ databases">
        <authorList>
            <person name="Tran Van P."/>
        </authorList>
    </citation>
    <scope>NUCLEOTIDE SEQUENCE</scope>
</reference>
<evidence type="ECO:0000313" key="2">
    <source>
        <dbReference type="EMBL" id="CAG2059939.1"/>
    </source>
</evidence>
<keyword evidence="3" id="KW-1185">Reference proteome</keyword>
<name>A0ABN7P3B1_TIMPD</name>
<organism evidence="2 3">
    <name type="scientific">Timema podura</name>
    <name type="common">Walking stick</name>
    <dbReference type="NCBI Taxonomy" id="61482"/>
    <lineage>
        <taxon>Eukaryota</taxon>
        <taxon>Metazoa</taxon>
        <taxon>Ecdysozoa</taxon>
        <taxon>Arthropoda</taxon>
        <taxon>Hexapoda</taxon>
        <taxon>Insecta</taxon>
        <taxon>Pterygota</taxon>
        <taxon>Neoptera</taxon>
        <taxon>Polyneoptera</taxon>
        <taxon>Phasmatodea</taxon>
        <taxon>Timematodea</taxon>
        <taxon>Timematoidea</taxon>
        <taxon>Timematidae</taxon>
        <taxon>Timema</taxon>
    </lineage>
</organism>
<dbReference type="PANTHER" id="PTHR31606">
    <property type="entry name" value="WW DOMAIN BINDING PROTEIN 2, ISOFORM E"/>
    <property type="match status" value="1"/>
</dbReference>
<dbReference type="SUPFAM" id="SSF50729">
    <property type="entry name" value="PH domain-like"/>
    <property type="match status" value="1"/>
</dbReference>
<evidence type="ECO:0000313" key="3">
    <source>
        <dbReference type="Proteomes" id="UP001153148"/>
    </source>
</evidence>
<feature type="domain" description="GRAM" evidence="1">
    <location>
        <begin position="38"/>
        <end position="82"/>
    </location>
</feature>
<comment type="caution">
    <text evidence="2">The sequence shown here is derived from an EMBL/GenBank/DDBJ whole genome shotgun (WGS) entry which is preliminary data.</text>
</comment>
<sequence length="83" mass="9439">MSLNTAHANGGVLIHAGEWLGFSILLYSDNVSMEFHGQDNPEFKGSKTGRLYLTTHRMIFNAKDSREKMQSFSFPFITLKDVR</sequence>
<dbReference type="PANTHER" id="PTHR31606:SF1">
    <property type="entry name" value="WW DOMAIN BINDING PROTEIN 2, ISOFORM E"/>
    <property type="match status" value="1"/>
</dbReference>